<dbReference type="NCBIfam" id="NF003243">
    <property type="entry name" value="PRK04201.1"/>
    <property type="match status" value="1"/>
</dbReference>
<keyword evidence="2 5" id="KW-0812">Transmembrane</keyword>
<reference evidence="6" key="1">
    <citation type="submission" date="2020-10" db="EMBL/GenBank/DDBJ databases">
        <authorList>
            <person name="Gilroy R."/>
        </authorList>
    </citation>
    <scope>NUCLEOTIDE SEQUENCE</scope>
    <source>
        <strain evidence="6">CHK193-30670</strain>
    </source>
</reference>
<gene>
    <name evidence="6" type="primary">zupT</name>
    <name evidence="6" type="ORF">IAB68_06340</name>
</gene>
<proteinExistence type="predicted"/>
<comment type="subcellular location">
    <subcellularLocation>
        <location evidence="1">Membrane</location>
        <topology evidence="1">Multi-pass membrane protein</topology>
    </subcellularLocation>
</comment>
<dbReference type="Pfam" id="PF02535">
    <property type="entry name" value="Zip"/>
    <property type="match status" value="2"/>
</dbReference>
<feature type="transmembrane region" description="Helical" evidence="5">
    <location>
        <begin position="204"/>
        <end position="223"/>
    </location>
</feature>
<evidence type="ECO:0000313" key="7">
    <source>
        <dbReference type="Proteomes" id="UP000824074"/>
    </source>
</evidence>
<dbReference type="AlphaFoldDB" id="A0A9D1ING5"/>
<evidence type="ECO:0000256" key="3">
    <source>
        <dbReference type="ARBA" id="ARBA00022989"/>
    </source>
</evidence>
<dbReference type="PANTHER" id="PTHR11040">
    <property type="entry name" value="ZINC/IRON TRANSPORTER"/>
    <property type="match status" value="1"/>
</dbReference>
<comment type="caution">
    <text evidence="6">The sequence shown here is derived from an EMBL/GenBank/DDBJ whole genome shotgun (WGS) entry which is preliminary data.</text>
</comment>
<dbReference type="Proteomes" id="UP000824074">
    <property type="component" value="Unassembled WGS sequence"/>
</dbReference>
<dbReference type="GO" id="GO:0016020">
    <property type="term" value="C:membrane"/>
    <property type="evidence" value="ECO:0007669"/>
    <property type="project" value="UniProtKB-SubCell"/>
</dbReference>
<sequence length="254" mass="27871">MSNSTLYAFILSFLAGISTLIGALVIFFDKRKNNKIVTISLSFAAGVMVCVSLTDLLPNSFNMILKDVRIFPRLMLTLIFLVIGIIISMLIDKYLPSNYESKDNKGLYKIGIISMVAIIIHNIPEGLATFITSSNNLKLGLTLSLAIALHNIPEGISIAVPIYHSTNNKFKAIFYALISGMSEVLGSILAYLFLAPFINSHIMAALYAIIAGIMIHISVYELIPGAYKESTLKGVLKYFLIGFIIMIISHILMG</sequence>
<keyword evidence="3 5" id="KW-1133">Transmembrane helix</keyword>
<organism evidence="6 7">
    <name type="scientific">Candidatus Aphodocola excrementigallinarum</name>
    <dbReference type="NCBI Taxonomy" id="2840670"/>
    <lineage>
        <taxon>Bacteria</taxon>
        <taxon>Bacillati</taxon>
        <taxon>Bacillota</taxon>
        <taxon>Bacilli</taxon>
        <taxon>Candidatus Aphodocola</taxon>
    </lineage>
</organism>
<feature type="transmembrane region" description="Helical" evidence="5">
    <location>
        <begin position="35"/>
        <end position="54"/>
    </location>
</feature>
<feature type="transmembrane region" description="Helical" evidence="5">
    <location>
        <begin position="175"/>
        <end position="198"/>
    </location>
</feature>
<feature type="transmembrane region" description="Helical" evidence="5">
    <location>
        <begin position="74"/>
        <end position="95"/>
    </location>
</feature>
<evidence type="ECO:0000256" key="2">
    <source>
        <dbReference type="ARBA" id="ARBA00022692"/>
    </source>
</evidence>
<evidence type="ECO:0000313" key="6">
    <source>
        <dbReference type="EMBL" id="HIU40895.1"/>
    </source>
</evidence>
<dbReference type="GO" id="GO:0005385">
    <property type="term" value="F:zinc ion transmembrane transporter activity"/>
    <property type="evidence" value="ECO:0007669"/>
    <property type="project" value="TreeGrafter"/>
</dbReference>
<feature type="transmembrane region" description="Helical" evidence="5">
    <location>
        <begin position="235"/>
        <end position="253"/>
    </location>
</feature>
<feature type="transmembrane region" description="Helical" evidence="5">
    <location>
        <begin position="6"/>
        <end position="28"/>
    </location>
</feature>
<evidence type="ECO:0000256" key="4">
    <source>
        <dbReference type="ARBA" id="ARBA00023136"/>
    </source>
</evidence>
<accession>A0A9D1ING5</accession>
<keyword evidence="4 5" id="KW-0472">Membrane</keyword>
<evidence type="ECO:0000256" key="1">
    <source>
        <dbReference type="ARBA" id="ARBA00004141"/>
    </source>
</evidence>
<dbReference type="EMBL" id="DVMT01000064">
    <property type="protein sequence ID" value="HIU40895.1"/>
    <property type="molecule type" value="Genomic_DNA"/>
</dbReference>
<feature type="transmembrane region" description="Helical" evidence="5">
    <location>
        <begin position="143"/>
        <end position="163"/>
    </location>
</feature>
<name>A0A9D1ING5_9FIRM</name>
<reference evidence="6" key="2">
    <citation type="journal article" date="2021" name="PeerJ">
        <title>Extensive microbial diversity within the chicken gut microbiome revealed by metagenomics and culture.</title>
        <authorList>
            <person name="Gilroy R."/>
            <person name="Ravi A."/>
            <person name="Getino M."/>
            <person name="Pursley I."/>
            <person name="Horton D.L."/>
            <person name="Alikhan N.F."/>
            <person name="Baker D."/>
            <person name="Gharbi K."/>
            <person name="Hall N."/>
            <person name="Watson M."/>
            <person name="Adriaenssens E.M."/>
            <person name="Foster-Nyarko E."/>
            <person name="Jarju S."/>
            <person name="Secka A."/>
            <person name="Antonio M."/>
            <person name="Oren A."/>
            <person name="Chaudhuri R.R."/>
            <person name="La Ragione R."/>
            <person name="Hildebrand F."/>
            <person name="Pallen M.J."/>
        </authorList>
    </citation>
    <scope>NUCLEOTIDE SEQUENCE</scope>
    <source>
        <strain evidence="6">CHK193-30670</strain>
    </source>
</reference>
<dbReference type="PANTHER" id="PTHR11040:SF205">
    <property type="entry name" value="ZINC TRANSPORTER ZUPT"/>
    <property type="match status" value="1"/>
</dbReference>
<dbReference type="InterPro" id="IPR003689">
    <property type="entry name" value="ZIP"/>
</dbReference>
<protein>
    <submittedName>
        <fullName evidence="6">Zinc transporter ZupT</fullName>
    </submittedName>
</protein>
<feature type="transmembrane region" description="Helical" evidence="5">
    <location>
        <begin position="107"/>
        <end position="123"/>
    </location>
</feature>
<evidence type="ECO:0000256" key="5">
    <source>
        <dbReference type="SAM" id="Phobius"/>
    </source>
</evidence>